<keyword evidence="8 12" id="KW-0274">FAD</keyword>
<dbReference type="Proteomes" id="UP001209318">
    <property type="component" value="Unassembled WGS sequence"/>
</dbReference>
<evidence type="ECO:0000256" key="2">
    <source>
        <dbReference type="ARBA" id="ARBA00004950"/>
    </source>
</evidence>
<evidence type="ECO:0000256" key="7">
    <source>
        <dbReference type="ARBA" id="ARBA00022642"/>
    </source>
</evidence>
<evidence type="ECO:0000256" key="8">
    <source>
        <dbReference type="ARBA" id="ARBA00022827"/>
    </source>
</evidence>
<proteinExistence type="inferred from homology"/>
<dbReference type="InterPro" id="IPR036188">
    <property type="entry name" value="FAD/NAD-bd_sf"/>
</dbReference>
<evidence type="ECO:0000256" key="9">
    <source>
        <dbReference type="ARBA" id="ARBA00023002"/>
    </source>
</evidence>
<dbReference type="InterPro" id="IPR027477">
    <property type="entry name" value="Succ_DH/fumarate_Rdtase_cat_sf"/>
</dbReference>
<evidence type="ECO:0000259" key="14">
    <source>
        <dbReference type="Pfam" id="PF02910"/>
    </source>
</evidence>
<evidence type="ECO:0000256" key="4">
    <source>
        <dbReference type="ARBA" id="ARBA00012173"/>
    </source>
</evidence>
<feature type="domain" description="FAD-dependent oxidoreductase 2 FAD-binding" evidence="13">
    <location>
        <begin position="6"/>
        <end position="371"/>
    </location>
</feature>
<evidence type="ECO:0000256" key="12">
    <source>
        <dbReference type="RuleBase" id="RU362049"/>
    </source>
</evidence>
<dbReference type="Gene3D" id="3.50.50.60">
    <property type="entry name" value="FAD/NAD(P)-binding domain"/>
    <property type="match status" value="1"/>
</dbReference>
<dbReference type="FunFam" id="3.90.700.10:FF:000002">
    <property type="entry name" value="L-aspartate oxidase"/>
    <property type="match status" value="1"/>
</dbReference>
<comment type="similarity">
    <text evidence="3 12">Belongs to the FAD-dependent oxidoreductase 2 family. NadB subfamily.</text>
</comment>
<keyword evidence="9 12" id="KW-0560">Oxidoreductase</keyword>
<dbReference type="GO" id="GO:0034628">
    <property type="term" value="P:'de novo' NAD+ biosynthetic process from L-aspartate"/>
    <property type="evidence" value="ECO:0007669"/>
    <property type="project" value="TreeGrafter"/>
</dbReference>
<dbReference type="PANTHER" id="PTHR42716:SF2">
    <property type="entry name" value="L-ASPARTATE OXIDASE, CHLOROPLASTIC"/>
    <property type="match status" value="1"/>
</dbReference>
<comment type="caution">
    <text evidence="15">The sequence shown here is derived from an EMBL/GenBank/DDBJ whole genome shotgun (WGS) entry which is preliminary data.</text>
</comment>
<dbReference type="Gene3D" id="3.90.700.10">
    <property type="entry name" value="Succinate dehydrogenase/fumarate reductase flavoprotein, catalytic domain"/>
    <property type="match status" value="1"/>
</dbReference>
<dbReference type="GO" id="GO:0008734">
    <property type="term" value="F:L-aspartate oxidase activity"/>
    <property type="evidence" value="ECO:0007669"/>
    <property type="project" value="UniProtKB-UniRule"/>
</dbReference>
<feature type="domain" description="Fumarate reductase/succinate dehydrogenase flavoprotein-like C-terminal" evidence="14">
    <location>
        <begin position="415"/>
        <end position="494"/>
    </location>
</feature>
<dbReference type="InterPro" id="IPR037099">
    <property type="entry name" value="Fum_R/Succ_DH_flav-like_C_sf"/>
</dbReference>
<keyword evidence="16" id="KW-1185">Reference proteome</keyword>
<dbReference type="InterPro" id="IPR015939">
    <property type="entry name" value="Fum_Rdtase/Succ_DH_flav-like_C"/>
</dbReference>
<dbReference type="InterPro" id="IPR005288">
    <property type="entry name" value="NadB"/>
</dbReference>
<sequence>MMKMYDVIIIGSGVAALTVAKRLCNHKNVIIFTKSEKTASNSYLAQGGVAVAIDPADDWHEHYQDTLVAGAFHNEPQLTKQLTEGAPQYIAQLIAEGMPFDKDADGKLSLAREGGHLKRRILHAEGDATGKVLTTFLLKQIEKQIDIVEHEMVFDLIMKDSQCIGVKTKASDGRLNHYFSSATIIATGGCGQIYQYTSNAETVTGDGIAMAFRAGATVSDMEFVQFHPTVLYQAGKTIGLVSEAVRGEGAFLQNSKGERFMDGVHELKDLAPRDIVARAIYQELQSGELIFLNISNVEDFEHRFPSIYQLCVKNGIDPTTKLLPVIPGAHFMIGGIKTDASGKTSLKGLYAIGEAACTGVHGANRIASNSLLEGIVFGNLTAAALCYSNQELPIATLEAGDSAFHRGQIKLPTKQEIKQYMSQYAGVIRCESGLTILKDWLENYDFFDIATDALSTEELEIVNMLTVSWLITTSALHRKESIGSHFRSDFPWRSGGVIRKEITRNFFQEQIIMDKELSI</sequence>
<evidence type="ECO:0000256" key="11">
    <source>
        <dbReference type="NCBIfam" id="TIGR00551"/>
    </source>
</evidence>
<dbReference type="PRINTS" id="PR00368">
    <property type="entry name" value="FADPNR"/>
</dbReference>
<comment type="cofactor">
    <cofactor evidence="1 12">
        <name>FAD</name>
        <dbReference type="ChEBI" id="CHEBI:57692"/>
    </cofactor>
</comment>
<evidence type="ECO:0000256" key="1">
    <source>
        <dbReference type="ARBA" id="ARBA00001974"/>
    </source>
</evidence>
<keyword evidence="7 12" id="KW-0662">Pyridine nucleotide biosynthesis</keyword>
<evidence type="ECO:0000259" key="13">
    <source>
        <dbReference type="Pfam" id="PF00890"/>
    </source>
</evidence>
<evidence type="ECO:0000256" key="6">
    <source>
        <dbReference type="ARBA" id="ARBA00022630"/>
    </source>
</evidence>
<dbReference type="NCBIfam" id="TIGR00551">
    <property type="entry name" value="nadB"/>
    <property type="match status" value="1"/>
</dbReference>
<evidence type="ECO:0000313" key="16">
    <source>
        <dbReference type="Proteomes" id="UP001209318"/>
    </source>
</evidence>
<evidence type="ECO:0000256" key="10">
    <source>
        <dbReference type="ARBA" id="ARBA00048305"/>
    </source>
</evidence>
<dbReference type="NCBIfam" id="NF005978">
    <property type="entry name" value="PRK08071.1"/>
    <property type="match status" value="1"/>
</dbReference>
<organism evidence="15 16">
    <name type="scientific">Perspicuibacillus lycopersici</name>
    <dbReference type="NCBI Taxonomy" id="1325689"/>
    <lineage>
        <taxon>Bacteria</taxon>
        <taxon>Bacillati</taxon>
        <taxon>Bacillota</taxon>
        <taxon>Bacilli</taxon>
        <taxon>Bacillales</taxon>
        <taxon>Bacillaceae</taxon>
        <taxon>Perspicuibacillus</taxon>
    </lineage>
</organism>
<dbReference type="SUPFAM" id="SSF51905">
    <property type="entry name" value="FAD/NAD(P)-binding domain"/>
    <property type="match status" value="1"/>
</dbReference>
<dbReference type="SUPFAM" id="SSF46977">
    <property type="entry name" value="Succinate dehydrogenase/fumarate reductase flavoprotein C-terminal domain"/>
    <property type="match status" value="1"/>
</dbReference>
<dbReference type="GO" id="GO:0005737">
    <property type="term" value="C:cytoplasm"/>
    <property type="evidence" value="ECO:0007669"/>
    <property type="project" value="UniProtKB-SubCell"/>
</dbReference>
<comment type="pathway">
    <text evidence="2 12">Cofactor biosynthesis; NAD(+) biosynthesis; iminoaspartate from L-aspartate (oxidase route): step 1/1.</text>
</comment>
<dbReference type="Gene3D" id="1.20.58.100">
    <property type="entry name" value="Fumarate reductase/succinate dehydrogenase flavoprotein-like, C-terminal domain"/>
    <property type="match status" value="1"/>
</dbReference>
<dbReference type="AlphaFoldDB" id="A0AAE3IRJ3"/>
<comment type="function">
    <text evidence="12">Catalyzes the oxidation of L-aspartate to iminoaspartate.</text>
</comment>
<accession>A0AAE3IRJ3</accession>
<dbReference type="SUPFAM" id="SSF56425">
    <property type="entry name" value="Succinate dehydrogenase/fumarate reductase flavoprotein, catalytic domain"/>
    <property type="match status" value="1"/>
</dbReference>
<dbReference type="InterPro" id="IPR003953">
    <property type="entry name" value="FAD-dep_OxRdtase_2_FAD-bd"/>
</dbReference>
<dbReference type="GO" id="GO:0033765">
    <property type="term" value="F:steroid dehydrogenase activity, acting on the CH-CH group of donors"/>
    <property type="evidence" value="ECO:0007669"/>
    <property type="project" value="UniProtKB-ARBA"/>
</dbReference>
<comment type="catalytic activity">
    <reaction evidence="10">
        <text>L-aspartate + O2 = iminosuccinate + H2O2</text>
        <dbReference type="Rhea" id="RHEA:25876"/>
        <dbReference type="ChEBI" id="CHEBI:15379"/>
        <dbReference type="ChEBI" id="CHEBI:16240"/>
        <dbReference type="ChEBI" id="CHEBI:29991"/>
        <dbReference type="ChEBI" id="CHEBI:77875"/>
        <dbReference type="EC" id="1.4.3.16"/>
    </reaction>
    <physiologicalReaction direction="left-to-right" evidence="10">
        <dbReference type="Rhea" id="RHEA:25877"/>
    </physiologicalReaction>
</comment>
<reference evidence="15" key="1">
    <citation type="submission" date="2022-10" db="EMBL/GenBank/DDBJ databases">
        <title>Description of Fervidibacillus gen. nov. in the family Fervidibacillaceae fam. nov. with two species, Fervidibacillus albus sp. nov., and Fervidibacillus halotolerans sp. nov., isolated from tidal flat sediments.</title>
        <authorList>
            <person name="Kwon K.K."/>
            <person name="Yang S.-H."/>
        </authorList>
    </citation>
    <scope>NUCLEOTIDE SEQUENCE</scope>
    <source>
        <strain evidence="15">JCM 19140</strain>
    </source>
</reference>
<dbReference type="PANTHER" id="PTHR42716">
    <property type="entry name" value="L-ASPARTATE OXIDASE"/>
    <property type="match status" value="1"/>
</dbReference>
<comment type="subcellular location">
    <subcellularLocation>
        <location evidence="12">Cytoplasm</location>
    </subcellularLocation>
</comment>
<gene>
    <name evidence="15" type="primary">nadB</name>
    <name evidence="15" type="ORF">OEV98_02150</name>
</gene>
<dbReference type="Pfam" id="PF00890">
    <property type="entry name" value="FAD_binding_2"/>
    <property type="match status" value="1"/>
</dbReference>
<name>A0AAE3IRJ3_9BACI</name>
<dbReference type="EC" id="1.4.3.16" evidence="4 11"/>
<keyword evidence="6 12" id="KW-0285">Flavoprotein</keyword>
<evidence type="ECO:0000256" key="3">
    <source>
        <dbReference type="ARBA" id="ARBA00008562"/>
    </source>
</evidence>
<protein>
    <recommendedName>
        <fullName evidence="5 11">L-aspartate oxidase</fullName>
        <ecNumber evidence="4 11">1.4.3.16</ecNumber>
    </recommendedName>
</protein>
<dbReference type="EMBL" id="JAOUSF010000001">
    <property type="protein sequence ID" value="MCU9612363.1"/>
    <property type="molecule type" value="Genomic_DNA"/>
</dbReference>
<dbReference type="Pfam" id="PF02910">
    <property type="entry name" value="Succ_DH_flav_C"/>
    <property type="match status" value="1"/>
</dbReference>
<evidence type="ECO:0000256" key="5">
    <source>
        <dbReference type="ARBA" id="ARBA00021901"/>
    </source>
</evidence>
<evidence type="ECO:0000313" key="15">
    <source>
        <dbReference type="EMBL" id="MCU9612363.1"/>
    </source>
</evidence>